<evidence type="ECO:0000256" key="1">
    <source>
        <dbReference type="ARBA" id="ARBA00004651"/>
    </source>
</evidence>
<accession>A0ABV9PZY5</accession>
<dbReference type="InterPro" id="IPR022930">
    <property type="entry name" value="UPF0316"/>
</dbReference>
<proteinExistence type="inferred from homology"/>
<feature type="domain" description="DUF2179" evidence="7">
    <location>
        <begin position="109"/>
        <end position="161"/>
    </location>
</feature>
<evidence type="ECO:0000313" key="10">
    <source>
        <dbReference type="Proteomes" id="UP001596002"/>
    </source>
</evidence>
<evidence type="ECO:0000256" key="3">
    <source>
        <dbReference type="ARBA" id="ARBA00022692"/>
    </source>
</evidence>
<dbReference type="Pfam" id="PF10035">
    <property type="entry name" value="DUF2179"/>
    <property type="match status" value="1"/>
</dbReference>
<dbReference type="RefSeq" id="WP_380024990.1">
    <property type="nucleotide sequence ID" value="NZ_JBHSHC010000045.1"/>
</dbReference>
<keyword evidence="4 6" id="KW-1133">Transmembrane helix</keyword>
<protein>
    <recommendedName>
        <fullName evidence="6">UPF0316 protein ACFO8Q_06935</fullName>
    </recommendedName>
</protein>
<dbReference type="InterPro" id="IPR019264">
    <property type="entry name" value="DUF2179"/>
</dbReference>
<dbReference type="EMBL" id="JBHSHC010000045">
    <property type="protein sequence ID" value="MFC4767099.1"/>
    <property type="molecule type" value="Genomic_DNA"/>
</dbReference>
<sequence length="170" mass="19252">MEQILTIFLINIVYVSFFTMRMIMVMKGQKLLASILSMIEVFVYLMGLSLVLNNLDSPLNLLSYCIGWGTGVYAGSKIEEMLALGYVTVQIVIDSADTNLVALLRKKGYGVTSWTAEGKDGTRHVMQVLAKRSNERKLYETIEQVAPKAFVISYEPKYFKGGFWVKRIMK</sequence>
<evidence type="ECO:0000313" key="9">
    <source>
        <dbReference type="EMBL" id="MFC4767099.1"/>
    </source>
</evidence>
<dbReference type="CDD" id="cd16381">
    <property type="entry name" value="YitT_C_like_1"/>
    <property type="match status" value="1"/>
</dbReference>
<dbReference type="PANTHER" id="PTHR40060:SF1">
    <property type="entry name" value="UPF0316 PROTEIN YEBE"/>
    <property type="match status" value="1"/>
</dbReference>
<reference evidence="10" key="1">
    <citation type="journal article" date="2019" name="Int. J. Syst. Evol. Microbiol.">
        <title>The Global Catalogue of Microorganisms (GCM) 10K type strain sequencing project: providing services to taxonomists for standard genome sequencing and annotation.</title>
        <authorList>
            <consortium name="The Broad Institute Genomics Platform"/>
            <consortium name="The Broad Institute Genome Sequencing Center for Infectious Disease"/>
            <person name="Wu L."/>
            <person name="Ma J."/>
        </authorList>
    </citation>
    <scope>NUCLEOTIDE SEQUENCE [LARGE SCALE GENOMIC DNA]</scope>
    <source>
        <strain evidence="10">WYCCWR 12678</strain>
    </source>
</reference>
<comment type="subcellular location">
    <subcellularLocation>
        <location evidence="1 6">Cell membrane</location>
        <topology evidence="1 6">Multi-pass membrane protein</topology>
    </subcellularLocation>
</comment>
<evidence type="ECO:0000256" key="4">
    <source>
        <dbReference type="ARBA" id="ARBA00022989"/>
    </source>
</evidence>
<keyword evidence="3 6" id="KW-0812">Transmembrane</keyword>
<comment type="similarity">
    <text evidence="6">Belongs to the UPF0316 family.</text>
</comment>
<keyword evidence="2 6" id="KW-1003">Cell membrane</keyword>
<evidence type="ECO:0000256" key="2">
    <source>
        <dbReference type="ARBA" id="ARBA00022475"/>
    </source>
</evidence>
<dbReference type="NCBIfam" id="NF003194">
    <property type="entry name" value="PRK04164.1-5"/>
    <property type="match status" value="1"/>
</dbReference>
<organism evidence="9 10">
    <name type="scientific">Effusibacillus consociatus</name>
    <dbReference type="NCBI Taxonomy" id="1117041"/>
    <lineage>
        <taxon>Bacteria</taxon>
        <taxon>Bacillati</taxon>
        <taxon>Bacillota</taxon>
        <taxon>Bacilli</taxon>
        <taxon>Bacillales</taxon>
        <taxon>Alicyclobacillaceae</taxon>
        <taxon>Effusibacillus</taxon>
    </lineage>
</organism>
<evidence type="ECO:0000256" key="5">
    <source>
        <dbReference type="ARBA" id="ARBA00023136"/>
    </source>
</evidence>
<name>A0ABV9PZY5_9BACL</name>
<feature type="domain" description="DUF5698" evidence="8">
    <location>
        <begin position="19"/>
        <end position="75"/>
    </location>
</feature>
<gene>
    <name evidence="9" type="ORF">ACFO8Q_06935</name>
</gene>
<feature type="transmembrane region" description="Helical" evidence="6">
    <location>
        <begin position="6"/>
        <end position="24"/>
    </location>
</feature>
<feature type="transmembrane region" description="Helical" evidence="6">
    <location>
        <begin position="31"/>
        <end position="52"/>
    </location>
</feature>
<dbReference type="Proteomes" id="UP001596002">
    <property type="component" value="Unassembled WGS sequence"/>
</dbReference>
<evidence type="ECO:0000256" key="6">
    <source>
        <dbReference type="HAMAP-Rule" id="MF_01515"/>
    </source>
</evidence>
<dbReference type="PANTHER" id="PTHR40060">
    <property type="entry name" value="UPF0316 PROTEIN YEBE"/>
    <property type="match status" value="1"/>
</dbReference>
<dbReference type="Pfam" id="PF18955">
    <property type="entry name" value="DUF5698"/>
    <property type="match status" value="1"/>
</dbReference>
<keyword evidence="5 6" id="KW-0472">Membrane</keyword>
<comment type="caution">
    <text evidence="9">The sequence shown here is derived from an EMBL/GenBank/DDBJ whole genome shotgun (WGS) entry which is preliminary data.</text>
</comment>
<dbReference type="HAMAP" id="MF_01515">
    <property type="entry name" value="UPF0316"/>
    <property type="match status" value="1"/>
</dbReference>
<evidence type="ECO:0000259" key="7">
    <source>
        <dbReference type="Pfam" id="PF10035"/>
    </source>
</evidence>
<keyword evidence="10" id="KW-1185">Reference proteome</keyword>
<dbReference type="InterPro" id="IPR044035">
    <property type="entry name" value="DUF5698"/>
</dbReference>
<evidence type="ECO:0000259" key="8">
    <source>
        <dbReference type="Pfam" id="PF18955"/>
    </source>
</evidence>